<sequence>MIAQSTVRNSGGTLFFIQIYVSLEISIDFVSIWNFKPFFVDIL</sequence>
<evidence type="ECO:0000313" key="3">
    <source>
        <dbReference type="Proteomes" id="UP000003803"/>
    </source>
</evidence>
<keyword evidence="1" id="KW-0812">Transmembrane</keyword>
<proteinExistence type="predicted"/>
<name>B0PAZ4_9FIRM</name>
<reference evidence="2" key="1">
    <citation type="submission" date="2007-11" db="EMBL/GenBank/DDBJ databases">
        <authorList>
            <person name="Fulton L."/>
            <person name="Clifton S."/>
            <person name="Fulton B."/>
            <person name="Xu J."/>
            <person name="Minx P."/>
            <person name="Pepin K.H."/>
            <person name="Johnson M."/>
            <person name="Thiruvilangam P."/>
            <person name="Bhonagiri V."/>
            <person name="Nash W.E."/>
            <person name="Mardis E.R."/>
            <person name="Wilson R.K."/>
        </authorList>
    </citation>
    <scope>NUCLEOTIDE SEQUENCE [LARGE SCALE GENOMIC DNA]</scope>
    <source>
        <strain evidence="2">DSM 17241</strain>
    </source>
</reference>
<dbReference type="Proteomes" id="UP000003803">
    <property type="component" value="Unassembled WGS sequence"/>
</dbReference>
<reference evidence="2" key="2">
    <citation type="submission" date="2013-09" db="EMBL/GenBank/DDBJ databases">
        <title>Draft genome sequence of Anaerotruncus colihominis(DSM 17241).</title>
        <authorList>
            <person name="Sudarsanam P."/>
            <person name="Ley R."/>
            <person name="Guruge J."/>
            <person name="Turnbaugh P.J."/>
            <person name="Mahowald M."/>
            <person name="Liep D."/>
            <person name="Gordon J."/>
        </authorList>
    </citation>
    <scope>NUCLEOTIDE SEQUENCE</scope>
    <source>
        <strain evidence="2">DSM 17241</strain>
    </source>
</reference>
<evidence type="ECO:0000313" key="2">
    <source>
        <dbReference type="EMBL" id="EDS11324.1"/>
    </source>
</evidence>
<dbReference type="AlphaFoldDB" id="B0PAZ4"/>
<comment type="caution">
    <text evidence="2">The sequence shown here is derived from an EMBL/GenBank/DDBJ whole genome shotgun (WGS) entry which is preliminary data.</text>
</comment>
<evidence type="ECO:0000256" key="1">
    <source>
        <dbReference type="SAM" id="Phobius"/>
    </source>
</evidence>
<keyword evidence="1" id="KW-0472">Membrane</keyword>
<gene>
    <name evidence="2" type="ORF">ANACOL_01945</name>
</gene>
<feature type="transmembrane region" description="Helical" evidence="1">
    <location>
        <begin position="12"/>
        <end position="33"/>
    </location>
</feature>
<protein>
    <submittedName>
        <fullName evidence="2">Uncharacterized protein</fullName>
    </submittedName>
</protein>
<accession>B0PAZ4</accession>
<keyword evidence="3" id="KW-1185">Reference proteome</keyword>
<organism evidence="2 3">
    <name type="scientific">Anaerotruncus colihominis DSM 17241</name>
    <dbReference type="NCBI Taxonomy" id="445972"/>
    <lineage>
        <taxon>Bacteria</taxon>
        <taxon>Bacillati</taxon>
        <taxon>Bacillota</taxon>
        <taxon>Clostridia</taxon>
        <taxon>Eubacteriales</taxon>
        <taxon>Oscillospiraceae</taxon>
        <taxon>Anaerotruncus</taxon>
    </lineage>
</organism>
<dbReference type="HOGENOM" id="CLU_3228785_0_0_9"/>
<dbReference type="EMBL" id="ABGD02000014">
    <property type="protein sequence ID" value="EDS11324.1"/>
    <property type="molecule type" value="Genomic_DNA"/>
</dbReference>
<keyword evidence="1" id="KW-1133">Transmembrane helix</keyword>